<dbReference type="PANTHER" id="PTHR31398">
    <property type="entry name" value="MEIOTIC NUCLEAR DIVISION PROTEIN 1 HOMOLOG"/>
    <property type="match status" value="1"/>
</dbReference>
<evidence type="ECO:0000313" key="4">
    <source>
        <dbReference type="Proteomes" id="UP001295684"/>
    </source>
</evidence>
<evidence type="ECO:0000256" key="1">
    <source>
        <dbReference type="SAM" id="MobiDB-lite"/>
    </source>
</evidence>
<evidence type="ECO:0000313" key="3">
    <source>
        <dbReference type="EMBL" id="CAI2360477.1"/>
    </source>
</evidence>
<feature type="compositionally biased region" description="Low complexity" evidence="1">
    <location>
        <begin position="615"/>
        <end position="639"/>
    </location>
</feature>
<proteinExistence type="predicted"/>
<name>A0AAD1U1H6_EUPCR</name>
<feature type="transmembrane region" description="Helical" evidence="2">
    <location>
        <begin position="42"/>
        <end position="63"/>
    </location>
</feature>
<dbReference type="GO" id="GO:0007131">
    <property type="term" value="P:reciprocal meiotic recombination"/>
    <property type="evidence" value="ECO:0007669"/>
    <property type="project" value="TreeGrafter"/>
</dbReference>
<feature type="region of interest" description="Disordered" evidence="1">
    <location>
        <begin position="601"/>
        <end position="670"/>
    </location>
</feature>
<feature type="compositionally biased region" description="Basic residues" evidence="1">
    <location>
        <begin position="604"/>
        <end position="614"/>
    </location>
</feature>
<dbReference type="AlphaFoldDB" id="A0AAD1U1H6"/>
<keyword evidence="2" id="KW-0812">Transmembrane</keyword>
<dbReference type="Proteomes" id="UP001295684">
    <property type="component" value="Unassembled WGS sequence"/>
</dbReference>
<organism evidence="3 4">
    <name type="scientific">Euplotes crassus</name>
    <dbReference type="NCBI Taxonomy" id="5936"/>
    <lineage>
        <taxon>Eukaryota</taxon>
        <taxon>Sar</taxon>
        <taxon>Alveolata</taxon>
        <taxon>Ciliophora</taxon>
        <taxon>Intramacronucleata</taxon>
        <taxon>Spirotrichea</taxon>
        <taxon>Hypotrichia</taxon>
        <taxon>Euplotida</taxon>
        <taxon>Euplotidae</taxon>
        <taxon>Moneuplotes</taxon>
    </lineage>
</organism>
<comment type="caution">
    <text evidence="3">The sequence shown here is derived from an EMBL/GenBank/DDBJ whole genome shotgun (WGS) entry which is preliminary data.</text>
</comment>
<keyword evidence="4" id="KW-1185">Reference proteome</keyword>
<accession>A0AAD1U1H6</accession>
<keyword evidence="2" id="KW-0472">Membrane</keyword>
<dbReference type="PANTHER" id="PTHR31398:SF0">
    <property type="entry name" value="MEIOTIC NUCLEAR DIVISION PROTEIN 1 HOMOLOG"/>
    <property type="match status" value="1"/>
</dbReference>
<feature type="region of interest" description="Disordered" evidence="1">
    <location>
        <begin position="405"/>
        <end position="435"/>
    </location>
</feature>
<sequence>MKKQPFWVSKCCTKTAEFVKSLDVFGSPIQLFYKDDNSFNTIVGGICSLVILVISVLFSIHLFKVMFERSRINYTFHSIVRDLTNDHEDEFPGRFGFDIAIGFRGDTTSLLDPIYQKLYELEVVQKIVTNNGGIITEQLVPLELQKCGSDFPYSEASLIKEFKINQYVCIKNKDFAVSGNRYSPVRKSVRISLRKCNSSKTVDCKTDSEIDADALLRELEVLMIDSYFDMNSISHPVKTFLTQEYFYPVQANFVHQAEIFLTKNELARSDDYFMLNGEKDSTFYTTSAGKTQRFQDSSSSELATFEIFLDSRINYYSRQVFTILEVLASFGGFYSLLNQIIGFCVLFYSRNMMYHSILSKCYTVYDTKADNNIYEPRVESLSDHQRINSVEQILANQEQSPRIKKNLSSENQKYDSEELEGGSSESNNEPPASLRNDISKYEKFNILRQKLKQTRRFGFSTKDCLYNIFCPFKCKKLCKNKYSQYQIYSEGFKQYSSEMNVTRLISAIHQQETLFRTILTTQQRILCDYSNLRNIQCAKETSPSFLKIPRTSSQESSANFKESVNMLINTYKHKPLSEVDLNLLNQVDPFLFSAHIPSSESRQRKSILRKKPKQPKISSLQKSSQKSSQHSSSFSLHLQDNSSGILPHNKTILSSMKPLPAHGQLSSLNG</sequence>
<reference evidence="3" key="1">
    <citation type="submission" date="2023-07" db="EMBL/GenBank/DDBJ databases">
        <authorList>
            <consortium name="AG Swart"/>
            <person name="Singh M."/>
            <person name="Singh A."/>
            <person name="Seah K."/>
            <person name="Emmerich C."/>
        </authorList>
    </citation>
    <scope>NUCLEOTIDE SEQUENCE</scope>
    <source>
        <strain evidence="3">DP1</strain>
    </source>
</reference>
<dbReference type="GO" id="GO:0005634">
    <property type="term" value="C:nucleus"/>
    <property type="evidence" value="ECO:0007669"/>
    <property type="project" value="TreeGrafter"/>
</dbReference>
<keyword evidence="2" id="KW-1133">Transmembrane helix</keyword>
<dbReference type="EMBL" id="CAMPGE010001674">
    <property type="protein sequence ID" value="CAI2360477.1"/>
    <property type="molecule type" value="Genomic_DNA"/>
</dbReference>
<evidence type="ECO:0000256" key="2">
    <source>
        <dbReference type="SAM" id="Phobius"/>
    </source>
</evidence>
<protein>
    <submittedName>
        <fullName evidence="3">Uncharacterized protein</fullName>
    </submittedName>
</protein>
<feature type="transmembrane region" description="Helical" evidence="2">
    <location>
        <begin position="320"/>
        <end position="348"/>
    </location>
</feature>
<gene>
    <name evidence="3" type="ORF">ECRASSUSDP1_LOCUS1781</name>
</gene>